<comment type="caution">
    <text evidence="1">The sequence shown here is derived from an EMBL/GenBank/DDBJ whole genome shotgun (WGS) entry which is preliminary data.</text>
</comment>
<keyword evidence="2" id="KW-1185">Reference proteome</keyword>
<gene>
    <name evidence="1" type="ORF">QO011_007758</name>
</gene>
<organism evidence="1 2">
    <name type="scientific">Labrys wisconsinensis</name>
    <dbReference type="NCBI Taxonomy" id="425677"/>
    <lineage>
        <taxon>Bacteria</taxon>
        <taxon>Pseudomonadati</taxon>
        <taxon>Pseudomonadota</taxon>
        <taxon>Alphaproteobacteria</taxon>
        <taxon>Hyphomicrobiales</taxon>
        <taxon>Xanthobacteraceae</taxon>
        <taxon>Labrys</taxon>
    </lineage>
</organism>
<dbReference type="EMBL" id="JAUSVX010000025">
    <property type="protein sequence ID" value="MDQ0474717.1"/>
    <property type="molecule type" value="Genomic_DNA"/>
</dbReference>
<dbReference type="Pfam" id="PF07369">
    <property type="entry name" value="DUF1488"/>
    <property type="match status" value="1"/>
</dbReference>
<dbReference type="SUPFAM" id="SSF160272">
    <property type="entry name" value="Shew3726-like"/>
    <property type="match status" value="1"/>
</dbReference>
<dbReference type="Proteomes" id="UP001242480">
    <property type="component" value="Unassembled WGS sequence"/>
</dbReference>
<dbReference type="RefSeq" id="WP_307284808.1">
    <property type="nucleotide sequence ID" value="NZ_JAUSVX010000025.1"/>
</dbReference>
<evidence type="ECO:0008006" key="3">
    <source>
        <dbReference type="Google" id="ProtNLM"/>
    </source>
</evidence>
<dbReference type="InterPro" id="IPR036692">
    <property type="entry name" value="Shew3726-like_sf"/>
</dbReference>
<accession>A0ABU0JKA5</accession>
<sequence>MPLNFPNASRSYDAARQSVCFWGHDSAFEIAFYVGEDALRVISPQAQPGEVALLEAFDANRPRIQQAASRAYARRRQSFYHLTAPDF</sequence>
<dbReference type="InterPro" id="IPR009962">
    <property type="entry name" value="DUF1488"/>
</dbReference>
<protein>
    <recommendedName>
        <fullName evidence="3">DUF1488 domain-containing protein</fullName>
    </recommendedName>
</protein>
<proteinExistence type="predicted"/>
<reference evidence="1 2" key="1">
    <citation type="submission" date="2023-07" db="EMBL/GenBank/DDBJ databases">
        <title>Genomic Encyclopedia of Type Strains, Phase IV (KMG-IV): sequencing the most valuable type-strain genomes for metagenomic binning, comparative biology and taxonomic classification.</title>
        <authorList>
            <person name="Goeker M."/>
        </authorList>
    </citation>
    <scope>NUCLEOTIDE SEQUENCE [LARGE SCALE GENOMIC DNA]</scope>
    <source>
        <strain evidence="1 2">DSM 19619</strain>
    </source>
</reference>
<evidence type="ECO:0000313" key="2">
    <source>
        <dbReference type="Proteomes" id="UP001242480"/>
    </source>
</evidence>
<name>A0ABU0JKA5_9HYPH</name>
<evidence type="ECO:0000313" key="1">
    <source>
        <dbReference type="EMBL" id="MDQ0474717.1"/>
    </source>
</evidence>